<dbReference type="InterPro" id="IPR000866">
    <property type="entry name" value="AhpC/TSA"/>
</dbReference>
<dbReference type="SUPFAM" id="SSF52833">
    <property type="entry name" value="Thioredoxin-like"/>
    <property type="match status" value="1"/>
</dbReference>
<name>A0AAW9RXX4_9BACT</name>
<reference evidence="2 3" key="1">
    <citation type="submission" date="2024-04" db="EMBL/GenBank/DDBJ databases">
        <title>Novel genus in family Flammeovirgaceae.</title>
        <authorList>
            <person name="Nguyen T.H."/>
            <person name="Vuong T.Q."/>
            <person name="Le H."/>
            <person name="Kim S.-G."/>
        </authorList>
    </citation>
    <scope>NUCLEOTIDE SEQUENCE [LARGE SCALE GENOMIC DNA]</scope>
    <source>
        <strain evidence="2 3">JCM 23209</strain>
    </source>
</reference>
<organism evidence="2 3">
    <name type="scientific">Rapidithrix thailandica</name>
    <dbReference type="NCBI Taxonomy" id="413964"/>
    <lineage>
        <taxon>Bacteria</taxon>
        <taxon>Pseudomonadati</taxon>
        <taxon>Bacteroidota</taxon>
        <taxon>Cytophagia</taxon>
        <taxon>Cytophagales</taxon>
        <taxon>Flammeovirgaceae</taxon>
        <taxon>Rapidithrix</taxon>
    </lineage>
</organism>
<dbReference type="PROSITE" id="PS51352">
    <property type="entry name" value="THIOREDOXIN_2"/>
    <property type="match status" value="1"/>
</dbReference>
<dbReference type="PANTHER" id="PTHR43640">
    <property type="entry name" value="OS07G0260300 PROTEIN"/>
    <property type="match status" value="1"/>
</dbReference>
<evidence type="ECO:0000313" key="3">
    <source>
        <dbReference type="Proteomes" id="UP001403385"/>
    </source>
</evidence>
<dbReference type="PANTHER" id="PTHR43640:SF1">
    <property type="entry name" value="THIOREDOXIN-DEPENDENT PEROXIREDOXIN"/>
    <property type="match status" value="1"/>
</dbReference>
<feature type="domain" description="Thioredoxin" evidence="1">
    <location>
        <begin position="29"/>
        <end position="186"/>
    </location>
</feature>
<dbReference type="AlphaFoldDB" id="A0AAW9RXX4"/>
<accession>A0AAW9RXX4</accession>
<dbReference type="InterPro" id="IPR013766">
    <property type="entry name" value="Thioredoxin_domain"/>
</dbReference>
<dbReference type="InterPro" id="IPR047262">
    <property type="entry name" value="PRX-like1"/>
</dbReference>
<sequence>MKAKPIIALIVTLGLWTVFSAFSVNEGGYNVGDKIEGFKLKNVDGQMVSLADYPKAKGFIIVFTCNTCPYAKLYEQRINDLNKEYASKGFPVIAINPNDVSQQPGDSFAAMQQRAKDKNYSFPYLHDESQKVTKAFGAEKTPHVYIVKKQNGSMRVAYIGTIDNSPNNAAQANKFYVRDAVDALLAGKEVSKTTTKAIGCTIKWKNS</sequence>
<dbReference type="GO" id="GO:0016209">
    <property type="term" value="F:antioxidant activity"/>
    <property type="evidence" value="ECO:0007669"/>
    <property type="project" value="InterPro"/>
</dbReference>
<keyword evidence="3" id="KW-1185">Reference proteome</keyword>
<gene>
    <name evidence="2" type="ORF">AAG747_00595</name>
</gene>
<dbReference type="Proteomes" id="UP001403385">
    <property type="component" value="Unassembled WGS sequence"/>
</dbReference>
<protein>
    <submittedName>
        <fullName evidence="2">Thioredoxin family protein</fullName>
    </submittedName>
</protein>
<dbReference type="InterPro" id="IPR036249">
    <property type="entry name" value="Thioredoxin-like_sf"/>
</dbReference>
<dbReference type="RefSeq" id="WP_346819171.1">
    <property type="nucleotide sequence ID" value="NZ_JBDKWZ010000001.1"/>
</dbReference>
<dbReference type="CDD" id="cd02969">
    <property type="entry name" value="PRX_like1"/>
    <property type="match status" value="1"/>
</dbReference>
<dbReference type="GO" id="GO:0016491">
    <property type="term" value="F:oxidoreductase activity"/>
    <property type="evidence" value="ECO:0007669"/>
    <property type="project" value="InterPro"/>
</dbReference>
<comment type="caution">
    <text evidence="2">The sequence shown here is derived from an EMBL/GenBank/DDBJ whole genome shotgun (WGS) entry which is preliminary data.</text>
</comment>
<dbReference type="Gene3D" id="3.40.30.10">
    <property type="entry name" value="Glutaredoxin"/>
    <property type="match status" value="1"/>
</dbReference>
<evidence type="ECO:0000259" key="1">
    <source>
        <dbReference type="PROSITE" id="PS51352"/>
    </source>
</evidence>
<proteinExistence type="predicted"/>
<evidence type="ECO:0000313" key="2">
    <source>
        <dbReference type="EMBL" id="MEN7546383.1"/>
    </source>
</evidence>
<dbReference type="Pfam" id="PF00578">
    <property type="entry name" value="AhpC-TSA"/>
    <property type="match status" value="1"/>
</dbReference>
<dbReference type="EMBL" id="JBDKWZ010000001">
    <property type="protein sequence ID" value="MEN7546383.1"/>
    <property type="molecule type" value="Genomic_DNA"/>
</dbReference>